<feature type="compositionally biased region" description="Polar residues" evidence="1">
    <location>
        <begin position="9"/>
        <end position="18"/>
    </location>
</feature>
<dbReference type="Proteomes" id="UP000296469">
    <property type="component" value="Chromosome"/>
</dbReference>
<dbReference type="KEGG" id="celz:E5225_07120"/>
<evidence type="ECO:0000313" key="2">
    <source>
        <dbReference type="EMBL" id="QCB93359.1"/>
    </source>
</evidence>
<dbReference type="EMBL" id="CP039291">
    <property type="protein sequence ID" value="QCB93359.1"/>
    <property type="molecule type" value="Genomic_DNA"/>
</dbReference>
<dbReference type="AlphaFoldDB" id="A0A4P7SGR4"/>
<dbReference type="OrthoDB" id="5189551at2"/>
<evidence type="ECO:0000256" key="1">
    <source>
        <dbReference type="SAM" id="MobiDB-lite"/>
    </source>
</evidence>
<sequence>MTDRADRGTTWNFSQNNPLGPGQDDVPALLRRVASSIERLGRVDVQDVVFHEELSDDGTPWPSLRVYYHPAGSASVRSPLRRGASRAHGARRRRGVRRGRGGAPKGG</sequence>
<proteinExistence type="predicted"/>
<organism evidence="2 3">
    <name type="scientific">Cellulomonas shaoxiangyii</name>
    <dbReference type="NCBI Taxonomy" id="2566013"/>
    <lineage>
        <taxon>Bacteria</taxon>
        <taxon>Bacillati</taxon>
        <taxon>Actinomycetota</taxon>
        <taxon>Actinomycetes</taxon>
        <taxon>Micrococcales</taxon>
        <taxon>Cellulomonadaceae</taxon>
        <taxon>Cellulomonas</taxon>
    </lineage>
</organism>
<protein>
    <submittedName>
        <fullName evidence="2">Uncharacterized protein</fullName>
    </submittedName>
</protein>
<gene>
    <name evidence="2" type="ORF">E5225_07120</name>
</gene>
<accession>A0A4P7SGR4</accession>
<name>A0A4P7SGR4_9CELL</name>
<dbReference type="RefSeq" id="WP_135973082.1">
    <property type="nucleotide sequence ID" value="NZ_CP039291.1"/>
</dbReference>
<feature type="region of interest" description="Disordered" evidence="1">
    <location>
        <begin position="72"/>
        <end position="107"/>
    </location>
</feature>
<reference evidence="2 3" key="1">
    <citation type="submission" date="2019-04" db="EMBL/GenBank/DDBJ databases">
        <title>Isolation and identification of Cellulomonas shaoxiangyii sp. Nov. isolated from feces of the Tibetan antelopes (Pantholops hodgsonii) in the Qinghai-Tibet plateau of China.</title>
        <authorList>
            <person name="Tian Z."/>
        </authorList>
    </citation>
    <scope>NUCLEOTIDE SEQUENCE [LARGE SCALE GENOMIC DNA]</scope>
    <source>
        <strain evidence="2 3">Z28</strain>
    </source>
</reference>
<feature type="region of interest" description="Disordered" evidence="1">
    <location>
        <begin position="1"/>
        <end position="26"/>
    </location>
</feature>
<keyword evidence="3" id="KW-1185">Reference proteome</keyword>
<feature type="compositionally biased region" description="Basic residues" evidence="1">
    <location>
        <begin position="79"/>
        <end position="100"/>
    </location>
</feature>
<evidence type="ECO:0000313" key="3">
    <source>
        <dbReference type="Proteomes" id="UP000296469"/>
    </source>
</evidence>